<feature type="compositionally biased region" description="Polar residues" evidence="1">
    <location>
        <begin position="1749"/>
        <end position="1765"/>
    </location>
</feature>
<feature type="compositionally biased region" description="Polar residues" evidence="1">
    <location>
        <begin position="458"/>
        <end position="469"/>
    </location>
</feature>
<feature type="compositionally biased region" description="Polar residues" evidence="1">
    <location>
        <begin position="2769"/>
        <end position="2778"/>
    </location>
</feature>
<feature type="compositionally biased region" description="Basic and acidic residues" evidence="1">
    <location>
        <begin position="2479"/>
        <end position="2489"/>
    </location>
</feature>
<feature type="region of interest" description="Disordered" evidence="1">
    <location>
        <begin position="2100"/>
        <end position="2141"/>
    </location>
</feature>
<feature type="region of interest" description="Disordered" evidence="1">
    <location>
        <begin position="2716"/>
        <end position="3322"/>
    </location>
</feature>
<dbReference type="KEGG" id="tva:4770544"/>
<feature type="region of interest" description="Disordered" evidence="1">
    <location>
        <begin position="1258"/>
        <end position="1321"/>
    </location>
</feature>
<feature type="compositionally biased region" description="Basic and acidic residues" evidence="1">
    <location>
        <begin position="1594"/>
        <end position="1605"/>
    </location>
</feature>
<evidence type="ECO:0000256" key="1">
    <source>
        <dbReference type="SAM" id="MobiDB-lite"/>
    </source>
</evidence>
<feature type="compositionally biased region" description="Basic and acidic residues" evidence="1">
    <location>
        <begin position="1343"/>
        <end position="1352"/>
    </location>
</feature>
<feature type="compositionally biased region" description="Basic and acidic residues" evidence="1">
    <location>
        <begin position="202"/>
        <end position="211"/>
    </location>
</feature>
<feature type="compositionally biased region" description="Basic and acidic residues" evidence="1">
    <location>
        <begin position="2670"/>
        <end position="2682"/>
    </location>
</feature>
<feature type="compositionally biased region" description="Basic and acidic residues" evidence="1">
    <location>
        <begin position="3246"/>
        <end position="3267"/>
    </location>
</feature>
<feature type="compositionally biased region" description="Polar residues" evidence="1">
    <location>
        <begin position="1231"/>
        <end position="1242"/>
    </location>
</feature>
<feature type="compositionally biased region" description="Polar residues" evidence="1">
    <location>
        <begin position="3160"/>
        <end position="3176"/>
    </location>
</feature>
<feature type="compositionally biased region" description="Low complexity" evidence="1">
    <location>
        <begin position="1354"/>
        <end position="1363"/>
    </location>
</feature>
<feature type="region of interest" description="Disordered" evidence="1">
    <location>
        <begin position="458"/>
        <end position="564"/>
    </location>
</feature>
<keyword evidence="3" id="KW-1185">Reference proteome</keyword>
<dbReference type="VEuPathDB" id="TrichDB:TVAG_154280"/>
<feature type="compositionally biased region" description="Acidic residues" evidence="1">
    <location>
        <begin position="3268"/>
        <end position="3290"/>
    </location>
</feature>
<feature type="region of interest" description="Disordered" evidence="1">
    <location>
        <begin position="1"/>
        <end position="126"/>
    </location>
</feature>
<feature type="compositionally biased region" description="Low complexity" evidence="1">
    <location>
        <begin position="979"/>
        <end position="991"/>
    </location>
</feature>
<feature type="region of interest" description="Disordered" evidence="1">
    <location>
        <begin position="2052"/>
        <end position="2074"/>
    </location>
</feature>
<feature type="compositionally biased region" description="Low complexity" evidence="1">
    <location>
        <begin position="470"/>
        <end position="484"/>
    </location>
</feature>
<feature type="compositionally biased region" description="Polar residues" evidence="1">
    <location>
        <begin position="3201"/>
        <end position="3214"/>
    </location>
</feature>
<feature type="compositionally biased region" description="Polar residues" evidence="1">
    <location>
        <begin position="908"/>
        <end position="921"/>
    </location>
</feature>
<feature type="compositionally biased region" description="Polar residues" evidence="1">
    <location>
        <begin position="994"/>
        <end position="1004"/>
    </location>
</feature>
<feature type="compositionally biased region" description="Polar residues" evidence="1">
    <location>
        <begin position="1411"/>
        <end position="1424"/>
    </location>
</feature>
<feature type="compositionally biased region" description="Polar residues" evidence="1">
    <location>
        <begin position="3134"/>
        <end position="3144"/>
    </location>
</feature>
<feature type="compositionally biased region" description="Polar residues" evidence="1">
    <location>
        <begin position="300"/>
        <end position="327"/>
    </location>
</feature>
<feature type="compositionally biased region" description="Basic and acidic residues" evidence="1">
    <location>
        <begin position="3067"/>
        <end position="3081"/>
    </location>
</feature>
<feature type="compositionally biased region" description="Basic and acidic residues" evidence="1">
    <location>
        <begin position="1089"/>
        <end position="1100"/>
    </location>
</feature>
<dbReference type="InParanoid" id="A2E434"/>
<gene>
    <name evidence="2" type="ORF">TVAG_154280</name>
</gene>
<feature type="compositionally biased region" description="Low complexity" evidence="1">
    <location>
        <begin position="844"/>
        <end position="856"/>
    </location>
</feature>
<feature type="compositionally biased region" description="Polar residues" evidence="1">
    <location>
        <begin position="1140"/>
        <end position="1156"/>
    </location>
</feature>
<sequence length="3322" mass="372203">MTIDESFSSDDLVDSKTKTSKKTSKSPLESPNSVTSLTNPYTKSQEIDNISIPSVKSLRPKKRIRKSKASTGPISNSKTPSQYNDPFVSIDSFVEDDDKKSVKSTKSSRSKKQKLPPPPKYIKEDANLDRDIFEFDITKSSTVAVNDYQPALSVASHNSLQNEKGLLSSGLELDMTGDEQSKGTQSFVKSYLGNIKQKAKNNQKDTKKFNDDNPNLPPTTFDNDEILEEPKRLRPQKSRPSKTSQLKSRVSFYSGQETPEQNETQSLRTRKRSRKPTDNDFEASSELKSINRNKTKNTDDNYNSTLTSRANPSKSKTDTNNTQSTLPSKLEKSRETSKPDSKTSLRSLIDSKLGEDNFDAESELNTRGTRSKNISTPGTSPDSLKSQQKPSSSTKAEKDTTDLKSLAVQDRRKSSVIDDGSLETKASPQNQRDLNLDASSELRSRLNSLKAKQKYTDTNTINISSQQGPSIQSYQTSTSSINTNAKPNANLPESYDAGSEINTKYEKSSPKSNYSNSTLHSLPQNRSFKSNESTMNLTTQVRSEKSPETEEASSLFTKLDKKSTSKLNESNFDAGSELNSRLLNTSYSKDTKNDDSLFTLQKPPAGKTTHTKGETLESDSSEDSDLVTNDKLTSTSEMNIDNDLDDVDSLDSISFETNPDTDSIHQRTHESSTVFTEDSSKKSSLYTFNTFKKQNTDNSLAGSEKDSLQTKVTTEISISEPSETLTTIKLSPVKSSTYNNYDENTDINSKIYRKSKENDENNDEENSDSLFTKDAQKRDLNEESSKSLNSNKFKEKQKRMEQLMSELLESIDTQEPTQTKKNTYSIVQDTISVNSEMKSKKLSQESSSEGENSMNSKFDSYKIVSSDSYYEPTDSLETHFKNKNKKDSTVDTKEELNTNIDETRSTKSKSTLTFDVSINSKLNEKSQNKEMSSQKTINSLLTNEQSENTFEVTEEDDESLVSQRRKKKLKSETETFDISTNISSKSSLSDSESYDLTLNSLNNMKSDVSDSKSKSDSDSKSMLTNMSSEYESLDMVISESSMSSKKDKKKKKEEESSDFDLSTFISEDDESKSKSSTSEGMTINSQRFSKNDKTQTKDSQSKSLSMLTHSTDSYESSSVDMSNSSIVSLRKNKKKRVSHESSINISTQNDSSQSEKTNTSSTNDTINSNLFNNKQKSVRSTQTSEKATNSMSTNQPSEYDSQSVSFTNSSMISLSHKKKRKRDSDTSSLDVSTHTSNWNENISSGTITVDTINSELNKADKSKSKSTETNEETLKTGEYSSEYSDSISIDTDSLSSQKIKPKKKNLSSKSEITETEMKSDNSLWESVSVKDVMSSVPETLNSEGHHAAKSRDLSISNNNSSKESSMKTVSEQDSETSSRDTESFSISLDSNAPIMRRTKKKAVEAPESSIEIESTNSQWDPTQTFTLSNEKSDTLNSLNEKGDQSDPNEFTLVSHKSLQERALSTIDTDSITFDDDSEELNSQMRKRKVKKDDDTEISDSTISKDLISKRNYFEENADKSESDIVSLTINSKNEEQETSEITENAPSIYEKMNQIGIESSLVLSNSEFLNSDYRNLETETEPLDFSDSESINSEYKRRKEPRKQLDMASSIPETLTSEPLFQSSEWKVDSDYISEKEDKRFDDNYVYVDRTYRYNPSPMEIKFYQRVQAESMQSRRGLDFFFSDSETLEDADRKRSESSSSISMLTLNTMDNSEDLNSSTIKSIKSYKENKNQPKVDSETETDLDKSYDINSKLNQESESTTESNVKSLQTDFNKEPFRHNISESTASSFQTDHKMDEPVSYGSFLDDIYTKANLKDKSDTIASEKSIVTKTPTEQYELTSSSMMKDLNSNKLNPVNKNLQTREIEETTDDDQTVITAEPSSESTPKSSVTFQLNSVFEMNSSSVKEESTEITIRSKEDDLDFGIPSSEIELQSINVNKEDKFNTTEEISKQKVTTDKENTQDEDFTLLSPETETFNPKYMSDNGLSSIRTEKPKKEKVLVYKERDMNSSNFSLPKDSMVDSYSVSTNTEILSNEQILFPLSRRPASAIYEQSTDTIDIRSEQPKNRNKSENSTSIKLTTDTFISTSTDSKTMQYNSSLMSRVNSEQKARSKFLQNMSSSDSETDSLSTNNEEEEFDVESRQKSLISLSNKKFVSSESNIKSELTTQTSQSYIESDDDLCSLVSDENLPKDREISLSTSKTQTISVKTRNPTSESSISDINSLTTAKITQKETIVSDDINSLETITSTDQQQNEISDQSKTLKSEHLNARKDLSSSSKETSSKSIETNFGIEEIKARDVVLNEDELTLEEASERTIKSRDLVFSQKSDNIITSSQTTTSNSLTKNSLMTKKFSSDSETNDEDTKISIKSIISTRKHKYLNDDEDELSSLATEEDGIKQNDAMYSEALKSLHSKSLAAFEKLNSSSTSKSNMSEIETQTTFDSDKSTEETKSDINTIVSAKKYVPDSETGSDSIQTNNKQKIESESDSKLNKSLVSRKTMANFDSDSSSDTDSELASSTKSNNSVNEESKSIETVQERHIPVESNSSSISMKEKEEKMLSAESDNVLNKSLVSRKTMANFDSDSSSDTDSELESSTKSDISVNEDSKSIETVQERQIPVESNSSSISMKEKEDENLSTEKLTNNSLQSKISELKTQTNDETETTVDTNTMDIKDVSEYEDKSEIRTQISEKKFVSDSQVENEVSIKSKSDSIVSEISDIKSVQSNHQTKQDDSSETTKTNSELQSQTILTDKTVPETTNSELFSDKFNSKTDSISNNDSLKSDKFRDDSDDESTRVTIVSQHKSKYLISTSSSSSDIDDEIRSQSEENSASEQQKLTEINSQIEERCIKESQSNSSSFISKPISTTTSSNVSNKSLLSQKPRIVANFESSDSESEEEQIKSNSFVPNQISSETMDKEINSVVERKIDADSETGSNSINTKKDEEENESVSYQSKSLVSKHRSKYLSYSSSDEEEIQSQSDSKSYSEVVDNEEVNSKEIKQVPRELSIVSNKSIKSKLNFDSDENDLTENSSIKSEDVSQNDEEEDISTKSISSHISKYLDNDDENVDSNDKISSKKEEKIGKLESIPVSETLNTREESDSKSEDDEIVKSRSISSKYFVHSEKEDDNDYEEEIASKQQTDVSNDYSKSKEIDSKMEKHNISDTNPDSNSINMKQNEPIQTSETEESKSISSKESNQSRSEIGTISSLITSESGKSIQEDTDDEFLSVSSQSKHTSKYLVGDDDEEQDKFKDIEVSESSKSRTKNKYDVESDDDSSYESEEISLSDSEEEDKNDSNSEPIVANTIEPGDESSMAFESDLPNKKT</sequence>
<feature type="compositionally biased region" description="Basic and acidic residues" evidence="1">
    <location>
        <begin position="2260"/>
        <end position="2273"/>
    </location>
</feature>
<feature type="compositionally biased region" description="Basic and acidic residues" evidence="1">
    <location>
        <begin position="2441"/>
        <end position="2451"/>
    </location>
</feature>
<feature type="compositionally biased region" description="Basic and acidic residues" evidence="1">
    <location>
        <begin position="1726"/>
        <end position="1748"/>
    </location>
</feature>
<feature type="region of interest" description="Disordered" evidence="1">
    <location>
        <begin position="198"/>
        <end position="438"/>
    </location>
</feature>
<evidence type="ECO:0000313" key="2">
    <source>
        <dbReference type="EMBL" id="EAY12577.1"/>
    </source>
</evidence>
<feature type="compositionally biased region" description="Low complexity" evidence="1">
    <location>
        <begin position="2513"/>
        <end position="2525"/>
    </location>
</feature>
<feature type="compositionally biased region" description="Basic and acidic residues" evidence="1">
    <location>
        <begin position="1258"/>
        <end position="1275"/>
    </location>
</feature>
<feature type="compositionally biased region" description="Basic and acidic residues" evidence="1">
    <location>
        <begin position="329"/>
        <end position="343"/>
    </location>
</feature>
<feature type="region of interest" description="Disordered" evidence="1">
    <location>
        <begin position="2247"/>
        <end position="2285"/>
    </location>
</feature>
<feature type="region of interest" description="Disordered" evidence="1">
    <location>
        <begin position="1340"/>
        <end position="1424"/>
    </location>
</feature>
<dbReference type="Proteomes" id="UP000001542">
    <property type="component" value="Unassembled WGS sequence"/>
</dbReference>
<feature type="compositionally biased region" description="Low complexity" evidence="1">
    <location>
        <begin position="1278"/>
        <end position="1298"/>
    </location>
</feature>
<feature type="compositionally biased region" description="Low complexity" evidence="1">
    <location>
        <begin position="3187"/>
        <end position="3199"/>
    </location>
</feature>
<feature type="compositionally biased region" description="Basic residues" evidence="1">
    <location>
        <begin position="58"/>
        <end position="68"/>
    </location>
</feature>
<feature type="compositionally biased region" description="Low complexity" evidence="1">
    <location>
        <begin position="2274"/>
        <end position="2285"/>
    </location>
</feature>
<feature type="region of interest" description="Disordered" evidence="1">
    <location>
        <begin position="2422"/>
        <end position="2682"/>
    </location>
</feature>
<feature type="compositionally biased region" description="Basic and acidic residues" evidence="1">
    <location>
        <begin position="3145"/>
        <end position="3159"/>
    </location>
</feature>
<feature type="region of interest" description="Disordered" evidence="1">
    <location>
        <begin position="1869"/>
        <end position="1889"/>
    </location>
</feature>
<feature type="compositionally biased region" description="Low complexity" evidence="1">
    <location>
        <begin position="1157"/>
        <end position="1169"/>
    </location>
</feature>
<feature type="compositionally biased region" description="Polar residues" evidence="1">
    <location>
        <begin position="363"/>
        <end position="394"/>
    </location>
</feature>
<feature type="compositionally biased region" description="Low complexity" evidence="1">
    <location>
        <begin position="2850"/>
        <end position="2877"/>
    </location>
</feature>
<feature type="compositionally biased region" description="Basic and acidic residues" evidence="1">
    <location>
        <begin position="2992"/>
        <end position="3001"/>
    </location>
</feature>
<dbReference type="EMBL" id="DS113299">
    <property type="protein sequence ID" value="EAY12577.1"/>
    <property type="molecule type" value="Genomic_DNA"/>
</dbReference>
<feature type="region of interest" description="Disordered" evidence="1">
    <location>
        <begin position="656"/>
        <end position="679"/>
    </location>
</feature>
<feature type="compositionally biased region" description="Polar residues" evidence="1">
    <location>
        <begin position="2899"/>
        <end position="2911"/>
    </location>
</feature>
<feature type="compositionally biased region" description="Polar residues" evidence="1">
    <location>
        <begin position="2637"/>
        <end position="2653"/>
    </location>
</feature>
<feature type="compositionally biased region" description="Basic and acidic residues" evidence="1">
    <location>
        <begin position="876"/>
        <end position="905"/>
    </location>
</feature>
<feature type="compositionally biased region" description="Polar residues" evidence="1">
    <location>
        <begin position="241"/>
        <end position="267"/>
    </location>
</feature>
<feature type="region of interest" description="Disordered" evidence="1">
    <location>
        <begin position="1725"/>
        <end position="1765"/>
    </location>
</feature>
<reference evidence="2" key="2">
    <citation type="journal article" date="2007" name="Science">
        <title>Draft genome sequence of the sexually transmitted pathogen Trichomonas vaginalis.</title>
        <authorList>
            <person name="Carlton J.M."/>
            <person name="Hirt R.P."/>
            <person name="Silva J.C."/>
            <person name="Delcher A.L."/>
            <person name="Schatz M."/>
            <person name="Zhao Q."/>
            <person name="Wortman J.R."/>
            <person name="Bidwell S.L."/>
            <person name="Alsmark U.C.M."/>
            <person name="Besteiro S."/>
            <person name="Sicheritz-Ponten T."/>
            <person name="Noel C.J."/>
            <person name="Dacks J.B."/>
            <person name="Foster P.G."/>
            <person name="Simillion C."/>
            <person name="Van de Peer Y."/>
            <person name="Miranda-Saavedra D."/>
            <person name="Barton G.J."/>
            <person name="Westrop G.D."/>
            <person name="Mueller S."/>
            <person name="Dessi D."/>
            <person name="Fiori P.L."/>
            <person name="Ren Q."/>
            <person name="Paulsen I."/>
            <person name="Zhang H."/>
            <person name="Bastida-Corcuera F.D."/>
            <person name="Simoes-Barbosa A."/>
            <person name="Brown M.T."/>
            <person name="Hayes R.D."/>
            <person name="Mukherjee M."/>
            <person name="Okumura C.Y."/>
            <person name="Schneider R."/>
            <person name="Smith A.J."/>
            <person name="Vanacova S."/>
            <person name="Villalvazo M."/>
            <person name="Haas B.J."/>
            <person name="Pertea M."/>
            <person name="Feldblyum T.V."/>
            <person name="Utterback T.R."/>
            <person name="Shu C.L."/>
            <person name="Osoegawa K."/>
            <person name="de Jong P.J."/>
            <person name="Hrdy I."/>
            <person name="Horvathova L."/>
            <person name="Zubacova Z."/>
            <person name="Dolezal P."/>
            <person name="Malik S.B."/>
            <person name="Logsdon J.M. Jr."/>
            <person name="Henze K."/>
            <person name="Gupta A."/>
            <person name="Wang C.C."/>
            <person name="Dunne R.L."/>
            <person name="Upcroft J.A."/>
            <person name="Upcroft P."/>
            <person name="White O."/>
            <person name="Salzberg S.L."/>
            <person name="Tang P."/>
            <person name="Chiu C.-H."/>
            <person name="Lee Y.-S."/>
            <person name="Embley T.M."/>
            <person name="Coombs G.H."/>
            <person name="Mottram J.C."/>
            <person name="Tachezy J."/>
            <person name="Fraser-Liggett C.M."/>
            <person name="Johnson P.J."/>
        </authorList>
    </citation>
    <scope>NUCLEOTIDE SEQUENCE [LARGE SCALE GENOMIC DNA]</scope>
    <source>
        <strain evidence="2">G3</strain>
    </source>
</reference>
<feature type="compositionally biased region" description="Acidic residues" evidence="1">
    <location>
        <begin position="616"/>
        <end position="625"/>
    </location>
</feature>
<proteinExistence type="predicted"/>
<feature type="compositionally biased region" description="Polar residues" evidence="1">
    <location>
        <begin position="424"/>
        <end position="433"/>
    </location>
</feature>
<feature type="compositionally biased region" description="Low complexity" evidence="1">
    <location>
        <begin position="2118"/>
        <end position="2129"/>
    </location>
</feature>
<feature type="region of interest" description="Disordered" evidence="1">
    <location>
        <begin position="2692"/>
        <end position="2711"/>
    </location>
</feature>
<name>A2E434_TRIV3</name>
<feature type="compositionally biased region" description="Basic residues" evidence="1">
    <location>
        <begin position="102"/>
        <end position="114"/>
    </location>
</feature>
<accession>A2E434</accession>
<feature type="region of interest" description="Disordered" evidence="1">
    <location>
        <begin position="750"/>
        <end position="799"/>
    </location>
</feature>
<feature type="compositionally biased region" description="Low complexity" evidence="1">
    <location>
        <begin position="1110"/>
        <end position="1128"/>
    </location>
</feature>
<protein>
    <submittedName>
        <fullName evidence="2">Uncharacterized protein</fullName>
    </submittedName>
</protein>
<reference evidence="2" key="1">
    <citation type="submission" date="2006-10" db="EMBL/GenBank/DDBJ databases">
        <authorList>
            <person name="Amadeo P."/>
            <person name="Zhao Q."/>
            <person name="Wortman J."/>
            <person name="Fraser-Liggett C."/>
            <person name="Carlton J."/>
        </authorList>
    </citation>
    <scope>NUCLEOTIDE SEQUENCE</scope>
    <source>
        <strain evidence="2">G3</strain>
    </source>
</reference>
<feature type="region of interest" description="Disordered" evidence="1">
    <location>
        <begin position="586"/>
        <end position="627"/>
    </location>
</feature>
<feature type="compositionally biased region" description="Basic and acidic residues" evidence="1">
    <location>
        <begin position="2526"/>
        <end position="2540"/>
    </location>
</feature>
<feature type="compositionally biased region" description="Polar residues" evidence="1">
    <location>
        <begin position="1874"/>
        <end position="1889"/>
    </location>
</feature>
<feature type="compositionally biased region" description="Polar residues" evidence="1">
    <location>
        <begin position="27"/>
        <end position="54"/>
    </location>
</feature>
<feature type="region of interest" description="Disordered" evidence="1">
    <location>
        <begin position="1580"/>
        <end position="1614"/>
    </location>
</feature>
<feature type="compositionally biased region" description="Polar residues" evidence="1">
    <location>
        <begin position="2247"/>
        <end position="2259"/>
    </location>
</feature>
<feature type="compositionally biased region" description="Polar residues" evidence="1">
    <location>
        <begin position="69"/>
        <end position="84"/>
    </location>
</feature>
<feature type="compositionally biased region" description="Polar residues" evidence="1">
    <location>
        <begin position="1170"/>
        <end position="1212"/>
    </location>
</feature>
<feature type="compositionally biased region" description="Basic and acidic residues" evidence="1">
    <location>
        <begin position="1007"/>
        <end position="1019"/>
    </location>
</feature>
<feature type="region of interest" description="Disordered" evidence="1">
    <location>
        <begin position="836"/>
        <end position="1242"/>
    </location>
</feature>
<feature type="compositionally biased region" description="Polar residues" evidence="1">
    <location>
        <begin position="929"/>
        <end position="951"/>
    </location>
</feature>
<feature type="compositionally biased region" description="Polar residues" evidence="1">
    <location>
        <begin position="510"/>
        <end position="541"/>
    </location>
</feature>
<organism evidence="2 3">
    <name type="scientific">Trichomonas vaginalis (strain ATCC PRA-98 / G3)</name>
    <dbReference type="NCBI Taxonomy" id="412133"/>
    <lineage>
        <taxon>Eukaryota</taxon>
        <taxon>Metamonada</taxon>
        <taxon>Parabasalia</taxon>
        <taxon>Trichomonadida</taxon>
        <taxon>Trichomonadidae</taxon>
        <taxon>Trichomonas</taxon>
    </lineage>
</organism>
<dbReference type="RefSeq" id="XP_001324800.1">
    <property type="nucleotide sequence ID" value="XM_001324765.1"/>
</dbReference>
<dbReference type="STRING" id="5722.A2E434"/>
<evidence type="ECO:0000313" key="3">
    <source>
        <dbReference type="Proteomes" id="UP000001542"/>
    </source>
</evidence>
<feature type="compositionally biased region" description="Polar residues" evidence="1">
    <location>
        <begin position="2467"/>
        <end position="2478"/>
    </location>
</feature>
<feature type="compositionally biased region" description="Low complexity" evidence="1">
    <location>
        <begin position="2423"/>
        <end position="2432"/>
    </location>
</feature>
<feature type="compositionally biased region" description="Polar residues" evidence="1">
    <location>
        <begin position="2735"/>
        <end position="2761"/>
    </location>
</feature>
<dbReference type="VEuPathDB" id="TrichDB:TVAGG3_0703530"/>
<feature type="compositionally biased region" description="Basic and acidic residues" evidence="1">
    <location>
        <begin position="2057"/>
        <end position="2070"/>
    </location>
</feature>
<feature type="compositionally biased region" description="Basic and acidic residues" evidence="1">
    <location>
        <begin position="774"/>
        <end position="785"/>
    </location>
</feature>
<feature type="compositionally biased region" description="Basic and acidic residues" evidence="1">
    <location>
        <begin position="2912"/>
        <end position="2927"/>
    </location>
</feature>